<accession>A0ABQ9WNN6</accession>
<organism evidence="1 2">
    <name type="scientific">Blattamonas nauphoetae</name>
    <dbReference type="NCBI Taxonomy" id="2049346"/>
    <lineage>
        <taxon>Eukaryota</taxon>
        <taxon>Metamonada</taxon>
        <taxon>Preaxostyla</taxon>
        <taxon>Oxymonadida</taxon>
        <taxon>Blattamonas</taxon>
    </lineage>
</organism>
<name>A0ABQ9WNN6_9EUKA</name>
<dbReference type="EMBL" id="JARBJD010000686">
    <property type="protein sequence ID" value="KAK2940347.1"/>
    <property type="molecule type" value="Genomic_DNA"/>
</dbReference>
<comment type="caution">
    <text evidence="1">The sequence shown here is derived from an EMBL/GenBank/DDBJ whole genome shotgun (WGS) entry which is preliminary data.</text>
</comment>
<proteinExistence type="predicted"/>
<evidence type="ECO:0000313" key="1">
    <source>
        <dbReference type="EMBL" id="KAK2940347.1"/>
    </source>
</evidence>
<reference evidence="1 2" key="1">
    <citation type="journal article" date="2022" name="bioRxiv">
        <title>Genomics of Preaxostyla Flagellates Illuminates Evolutionary Transitions and the Path Towards Mitochondrial Loss.</title>
        <authorList>
            <person name="Novak L.V.F."/>
            <person name="Treitli S.C."/>
            <person name="Pyrih J."/>
            <person name="Halakuc P."/>
            <person name="Pipaliya S.V."/>
            <person name="Vacek V."/>
            <person name="Brzon O."/>
            <person name="Soukal P."/>
            <person name="Eme L."/>
            <person name="Dacks J.B."/>
            <person name="Karnkowska A."/>
            <person name="Elias M."/>
            <person name="Hampl V."/>
        </authorList>
    </citation>
    <scope>NUCLEOTIDE SEQUENCE [LARGE SCALE GENOMIC DNA]</scope>
    <source>
        <strain evidence="1">NAU3</strain>
        <tissue evidence="1">Gut</tissue>
    </source>
</reference>
<evidence type="ECO:0000313" key="2">
    <source>
        <dbReference type="Proteomes" id="UP001281761"/>
    </source>
</evidence>
<protein>
    <submittedName>
        <fullName evidence="1">Uncharacterized protein</fullName>
    </submittedName>
</protein>
<dbReference type="Proteomes" id="UP001281761">
    <property type="component" value="Unassembled WGS sequence"/>
</dbReference>
<gene>
    <name evidence="1" type="ORF">BLNAU_24740</name>
</gene>
<keyword evidence="2" id="KW-1185">Reference proteome</keyword>
<sequence length="102" mass="11704">MKCLFQKEWREEEMFTKHKTQKFSFRTDSMVTGDSDANADNVTEFDIDTRSQYYGGAKPQYATILFCGRKVMDTPIFDDLARLTSSHALPLPVESAVAQVWI</sequence>